<protein>
    <submittedName>
        <fullName evidence="2">Membrane protein</fullName>
    </submittedName>
</protein>
<organism evidence="2 3">
    <name type="scientific">Melissococcus plutonius (strain ATCC 35311 / DSM 29964 / CIP 104052 / LMG 20360 / NCIMB 702443)</name>
    <dbReference type="NCBI Taxonomy" id="940190"/>
    <lineage>
        <taxon>Bacteria</taxon>
        <taxon>Bacillati</taxon>
        <taxon>Bacillota</taxon>
        <taxon>Bacilli</taxon>
        <taxon>Lactobacillales</taxon>
        <taxon>Enterococcaceae</taxon>
        <taxon>Melissococcus</taxon>
    </lineage>
</organism>
<dbReference type="EMBL" id="AP012201">
    <property type="protein sequence ID" value="BAK22298.1"/>
    <property type="molecule type" value="Genomic_DNA"/>
</dbReference>
<feature type="transmembrane region" description="Helical" evidence="1">
    <location>
        <begin position="117"/>
        <end position="143"/>
    </location>
</feature>
<feature type="transmembrane region" description="Helical" evidence="1">
    <location>
        <begin position="155"/>
        <end position="179"/>
    </location>
</feature>
<dbReference type="Pfam" id="PF22564">
    <property type="entry name" value="HAAS"/>
    <property type="match status" value="1"/>
</dbReference>
<keyword evidence="1" id="KW-1133">Transmembrane helix</keyword>
<dbReference type="RefSeq" id="WP_013774734.1">
    <property type="nucleotide sequence ID" value="NC_015517.1"/>
</dbReference>
<keyword evidence="3" id="KW-1185">Reference proteome</keyword>
<keyword evidence="1" id="KW-0812">Transmembrane</keyword>
<evidence type="ECO:0000256" key="1">
    <source>
        <dbReference type="SAM" id="Phobius"/>
    </source>
</evidence>
<evidence type="ECO:0000313" key="2">
    <source>
        <dbReference type="EMBL" id="BAK22298.1"/>
    </source>
</evidence>
<proteinExistence type="predicted"/>
<dbReference type="AlphaFoldDB" id="F3YCS0"/>
<dbReference type="Proteomes" id="UP000008456">
    <property type="component" value="Plasmid pMP1"/>
</dbReference>
<gene>
    <name evidence="2" type="ordered locus">MPTP_1907</name>
</gene>
<keyword evidence="2" id="KW-0614">Plasmid</keyword>
<reference evidence="2 3" key="1">
    <citation type="journal article" date="2011" name="J. Bacteriol.">
        <title>Complete genome sequence of Melissococcus plutonius ATCC 35311.</title>
        <authorList>
            <person name="Okumura K."/>
            <person name="Arai R."/>
            <person name="Okura M."/>
            <person name="Kirikae T."/>
            <person name="Takamatsu D."/>
            <person name="Osaki M."/>
            <person name="Miyoshi-Akiyama T."/>
        </authorList>
    </citation>
    <scope>NUCLEOTIDE SEQUENCE [LARGE SCALE GENOMIC DNA]</scope>
    <source>
        <strain evidence="3">ATCC 35311 / CIP 104052 / LMG 20360 / NCIMB 702443</strain>
        <plasmid evidence="3">pMP1</plasmid>
    </source>
</reference>
<evidence type="ECO:0000313" key="3">
    <source>
        <dbReference type="Proteomes" id="UP000008456"/>
    </source>
</evidence>
<dbReference type="OrthoDB" id="2242293at2"/>
<dbReference type="KEGG" id="mps:MPTP_1907"/>
<sequence length="214" mass="24803">MKQTINEYINELKNYLSALEDEESQDILEFYYEFLLDADTDSRKEIEAALGTPRQLARRILADYSLVETKIDDQQFSEKELQHQNTKRNLQNIWWIFLGLLAIPVGLPLVILLFSILLFFFCIIASIVILLGAFLSIALFIIYKTFPIIWKQEWATAYFYTGCSLAIIACELLVIPLFLKLLQSTVSLAAKVARWIGRKVFTKHDYQQYGGQMK</sequence>
<accession>F3YCS0</accession>
<keyword evidence="1" id="KW-0472">Membrane</keyword>
<name>F3YCS0_MELPT</name>
<geneLocation type="plasmid" evidence="2 3">
    <name>pMP1</name>
</geneLocation>
<reference key="2">
    <citation type="submission" date="2011-04" db="EMBL/GenBank/DDBJ databases">
        <title>Whole genome sequence of Melissococcus plutonius ATCC 35311.</title>
        <authorList>
            <person name="Okumura K."/>
            <person name="Arai R."/>
            <person name="Osaki M."/>
            <person name="Okura M."/>
            <person name="Kirikae T."/>
            <person name="Takamatsu D."/>
            <person name="Akiyama T."/>
        </authorList>
    </citation>
    <scope>NUCLEOTIDE SEQUENCE</scope>
    <source>
        <strain>ATCC 35311</strain>
    </source>
</reference>
<feature type="transmembrane region" description="Helical" evidence="1">
    <location>
        <begin position="93"/>
        <end position="111"/>
    </location>
</feature>
<dbReference type="HOGENOM" id="CLU_080365_3_0_9"/>